<dbReference type="EMBL" id="CAJRST010022223">
    <property type="protein sequence ID" value="CAG5958598.1"/>
    <property type="molecule type" value="Genomic_DNA"/>
</dbReference>
<keyword evidence="2" id="KW-1185">Reference proteome</keyword>
<dbReference type="Proteomes" id="UP000677803">
    <property type="component" value="Unassembled WGS sequence"/>
</dbReference>
<protein>
    <submittedName>
        <fullName evidence="1">(Atlantic silverside) hypothetical protein</fullName>
    </submittedName>
</protein>
<name>A0A8S4BHZ2_9TELE</name>
<comment type="caution">
    <text evidence="1">The sequence shown here is derived from an EMBL/GenBank/DDBJ whole genome shotgun (WGS) entry which is preliminary data.</text>
</comment>
<proteinExistence type="predicted"/>
<reference evidence="1" key="1">
    <citation type="submission" date="2021-05" db="EMBL/GenBank/DDBJ databases">
        <authorList>
            <person name="Tigano A."/>
        </authorList>
    </citation>
    <scope>NUCLEOTIDE SEQUENCE</scope>
</reference>
<evidence type="ECO:0000313" key="2">
    <source>
        <dbReference type="Proteomes" id="UP000677803"/>
    </source>
</evidence>
<dbReference type="AlphaFoldDB" id="A0A8S4BHZ2"/>
<gene>
    <name evidence="1" type="ORF">MMEN_LOCUS15397</name>
</gene>
<organism evidence="1 2">
    <name type="scientific">Menidia menidia</name>
    <name type="common">Atlantic silverside</name>
    <dbReference type="NCBI Taxonomy" id="238744"/>
    <lineage>
        <taxon>Eukaryota</taxon>
        <taxon>Metazoa</taxon>
        <taxon>Chordata</taxon>
        <taxon>Craniata</taxon>
        <taxon>Vertebrata</taxon>
        <taxon>Euteleostomi</taxon>
        <taxon>Actinopterygii</taxon>
        <taxon>Neopterygii</taxon>
        <taxon>Teleostei</taxon>
        <taxon>Neoteleostei</taxon>
        <taxon>Acanthomorphata</taxon>
        <taxon>Ovalentaria</taxon>
        <taxon>Atherinomorphae</taxon>
        <taxon>Atheriniformes</taxon>
        <taxon>Atherinopsidae</taxon>
        <taxon>Menidiinae</taxon>
        <taxon>Menidia</taxon>
    </lineage>
</organism>
<accession>A0A8S4BHZ2</accession>
<sequence length="135" mass="15201">MYALLPVCSLSALCLLYFPSAYASCPLYFLYALCLLYFLSVLIPVCSLSALFLLYFLSALLPVCSTSCLLYFLSALLPVRSPVFCLSVRLDLGSFCFCSGSFRELSGHNDTFKAESCVHLRHMFHKNLWMFSTKI</sequence>
<evidence type="ECO:0000313" key="1">
    <source>
        <dbReference type="EMBL" id="CAG5958598.1"/>
    </source>
</evidence>